<keyword evidence="5" id="KW-0206">Cytoskeleton</keyword>
<evidence type="ECO:0000256" key="4">
    <source>
        <dbReference type="ARBA" id="ARBA00022490"/>
    </source>
</evidence>
<proteinExistence type="inferred from homology"/>
<evidence type="ECO:0000256" key="2">
    <source>
        <dbReference type="ARBA" id="ARBA00004186"/>
    </source>
</evidence>
<evidence type="ECO:0000256" key="3">
    <source>
        <dbReference type="ARBA" id="ARBA00010042"/>
    </source>
</evidence>
<keyword evidence="9" id="KW-1185">Reference proteome</keyword>
<comment type="caution">
    <text evidence="8">The sequence shown here is derived from an EMBL/GenBank/DDBJ whole genome shotgun (WGS) entry which is preliminary data.</text>
</comment>
<comment type="similarity">
    <text evidence="3">Belongs to the INCENP family.</text>
</comment>
<keyword evidence="6" id="KW-0539">Nucleus</keyword>
<dbReference type="GO" id="GO:0005634">
    <property type="term" value="C:nucleus"/>
    <property type="evidence" value="ECO:0007669"/>
    <property type="project" value="UniProtKB-SubCell"/>
</dbReference>
<evidence type="ECO:0000256" key="6">
    <source>
        <dbReference type="ARBA" id="ARBA00023242"/>
    </source>
</evidence>
<dbReference type="Pfam" id="PF03941">
    <property type="entry name" value="INCENP_ARK-bind"/>
    <property type="match status" value="1"/>
</dbReference>
<dbReference type="InterPro" id="IPR005635">
    <property type="entry name" value="Inner_centromere_prot_ARK-bd"/>
</dbReference>
<name>A0A813XZD0_9BILA</name>
<evidence type="ECO:0000313" key="8">
    <source>
        <dbReference type="EMBL" id="CAF0878079.1"/>
    </source>
</evidence>
<accession>A0A813XZD0</accession>
<dbReference type="AlphaFoldDB" id="A0A813XZD0"/>
<feature type="domain" description="Inner centromere protein ARK-binding" evidence="7">
    <location>
        <begin position="102"/>
        <end position="149"/>
    </location>
</feature>
<evidence type="ECO:0000256" key="1">
    <source>
        <dbReference type="ARBA" id="ARBA00004123"/>
    </source>
</evidence>
<evidence type="ECO:0000256" key="5">
    <source>
        <dbReference type="ARBA" id="ARBA00023212"/>
    </source>
</evidence>
<organism evidence="8 9">
    <name type="scientific">Rotaria sordida</name>
    <dbReference type="NCBI Taxonomy" id="392033"/>
    <lineage>
        <taxon>Eukaryota</taxon>
        <taxon>Metazoa</taxon>
        <taxon>Spiralia</taxon>
        <taxon>Gnathifera</taxon>
        <taxon>Rotifera</taxon>
        <taxon>Eurotatoria</taxon>
        <taxon>Bdelloidea</taxon>
        <taxon>Philodinida</taxon>
        <taxon>Philodinidae</taxon>
        <taxon>Rotaria</taxon>
    </lineage>
</organism>
<sequence length="182" mass="21088">MAFCNPVKCIRSTNSSIVTNPKRSNTSIKTFFRRQLFKKSSSLIQSKTPIHSLIQNHVQSSGRFRRIKGSNIVREVNPNSEYSFKTDSTNNYDMTIFHDDVLDDTHVAISRRRSKKIPRWARKSQLQLAFINQIYFNDKNPEDIFGSIQIDVAHEMVQSIELKHNTEFSLNYSSSMLPPNFV</sequence>
<dbReference type="GO" id="GO:0005819">
    <property type="term" value="C:spindle"/>
    <property type="evidence" value="ECO:0007669"/>
    <property type="project" value="UniProtKB-SubCell"/>
</dbReference>
<evidence type="ECO:0000313" key="9">
    <source>
        <dbReference type="Proteomes" id="UP000663870"/>
    </source>
</evidence>
<keyword evidence="4" id="KW-0963">Cytoplasm</keyword>
<reference evidence="8" key="1">
    <citation type="submission" date="2021-02" db="EMBL/GenBank/DDBJ databases">
        <authorList>
            <person name="Nowell W R."/>
        </authorList>
    </citation>
    <scope>NUCLEOTIDE SEQUENCE</scope>
</reference>
<protein>
    <recommendedName>
        <fullName evidence="7">Inner centromere protein ARK-binding domain-containing protein</fullName>
    </recommendedName>
</protein>
<gene>
    <name evidence="8" type="ORF">JXQ802_LOCUS8011</name>
</gene>
<comment type="subcellular location">
    <subcellularLocation>
        <location evidence="2">Cytoplasm</location>
        <location evidence="2">Cytoskeleton</location>
        <location evidence="2">Spindle</location>
    </subcellularLocation>
    <subcellularLocation>
        <location evidence="1">Nucleus</location>
    </subcellularLocation>
</comment>
<dbReference type="EMBL" id="CAJNOL010000139">
    <property type="protein sequence ID" value="CAF0878079.1"/>
    <property type="molecule type" value="Genomic_DNA"/>
</dbReference>
<dbReference type="Proteomes" id="UP000663870">
    <property type="component" value="Unassembled WGS sequence"/>
</dbReference>
<dbReference type="Gene3D" id="6.10.250.2990">
    <property type="match status" value="1"/>
</dbReference>
<evidence type="ECO:0000259" key="7">
    <source>
        <dbReference type="Pfam" id="PF03941"/>
    </source>
</evidence>